<evidence type="ECO:0000313" key="3">
    <source>
        <dbReference type="Proteomes" id="UP000178930"/>
    </source>
</evidence>
<feature type="domain" description="Glycosyltransferase 2-like" evidence="1">
    <location>
        <begin position="5"/>
        <end position="133"/>
    </location>
</feature>
<organism evidence="2 3">
    <name type="scientific">Candidatus Buchananbacteria bacterium RIFCSPHIGHO2_01_FULL_39_14</name>
    <dbReference type="NCBI Taxonomy" id="1797532"/>
    <lineage>
        <taxon>Bacteria</taxon>
        <taxon>Candidatus Buchananiibacteriota</taxon>
    </lineage>
</organism>
<evidence type="ECO:0000313" key="2">
    <source>
        <dbReference type="EMBL" id="OGY44436.1"/>
    </source>
</evidence>
<reference evidence="2 3" key="1">
    <citation type="journal article" date="2016" name="Nat. Commun.">
        <title>Thousands of microbial genomes shed light on interconnected biogeochemical processes in an aquifer system.</title>
        <authorList>
            <person name="Anantharaman K."/>
            <person name="Brown C.T."/>
            <person name="Hug L.A."/>
            <person name="Sharon I."/>
            <person name="Castelle C.J."/>
            <person name="Probst A.J."/>
            <person name="Thomas B.C."/>
            <person name="Singh A."/>
            <person name="Wilkins M.J."/>
            <person name="Karaoz U."/>
            <person name="Brodie E.L."/>
            <person name="Williams K.H."/>
            <person name="Hubbard S.S."/>
            <person name="Banfield J.F."/>
        </authorList>
    </citation>
    <scope>NUCLEOTIDE SEQUENCE [LARGE SCALE GENOMIC DNA]</scope>
</reference>
<dbReference type="InterPro" id="IPR029044">
    <property type="entry name" value="Nucleotide-diphossugar_trans"/>
</dbReference>
<dbReference type="PANTHER" id="PTHR43685:SF2">
    <property type="entry name" value="GLYCOSYLTRANSFERASE 2-LIKE DOMAIN-CONTAINING PROTEIN"/>
    <property type="match status" value="1"/>
</dbReference>
<gene>
    <name evidence="2" type="ORF">A2729_02115</name>
</gene>
<sequence length="226" mass="26507">MPQVSIIIPVYNAKNTLEYCLQSIFNQTYKNFEVIVINDGSTDSSLKILSQYQDKITLVNQPNQGAAKARNVGAKLARGEYLIFCDADIFLKPNTLQIMLETLQKNPETSYTYSAFKFGFKTFKLWPFSAKRLKQMPYIHTTSLIRAKNFPGFDKNLKRFQDWDLWLTMLKRGKKGIYIPEVLFTVKSGGTMSSWLPKFYYRFFPFSKKVREYYEAEKIIKRKHHL</sequence>
<evidence type="ECO:0000259" key="1">
    <source>
        <dbReference type="Pfam" id="PF00535"/>
    </source>
</evidence>
<proteinExistence type="predicted"/>
<dbReference type="AlphaFoldDB" id="A0A1G1XXW6"/>
<dbReference type="InterPro" id="IPR050834">
    <property type="entry name" value="Glycosyltransf_2"/>
</dbReference>
<protein>
    <recommendedName>
        <fullName evidence="1">Glycosyltransferase 2-like domain-containing protein</fullName>
    </recommendedName>
</protein>
<dbReference type="SUPFAM" id="SSF53448">
    <property type="entry name" value="Nucleotide-diphospho-sugar transferases"/>
    <property type="match status" value="1"/>
</dbReference>
<dbReference type="Pfam" id="PF00535">
    <property type="entry name" value="Glycos_transf_2"/>
    <property type="match status" value="1"/>
</dbReference>
<comment type="caution">
    <text evidence="2">The sequence shown here is derived from an EMBL/GenBank/DDBJ whole genome shotgun (WGS) entry which is preliminary data.</text>
</comment>
<accession>A0A1G1XXW6</accession>
<dbReference type="InterPro" id="IPR001173">
    <property type="entry name" value="Glyco_trans_2-like"/>
</dbReference>
<name>A0A1G1XXW6_9BACT</name>
<dbReference type="PANTHER" id="PTHR43685">
    <property type="entry name" value="GLYCOSYLTRANSFERASE"/>
    <property type="match status" value="1"/>
</dbReference>
<dbReference type="EMBL" id="MHIB01000016">
    <property type="protein sequence ID" value="OGY44436.1"/>
    <property type="molecule type" value="Genomic_DNA"/>
</dbReference>
<dbReference type="STRING" id="1797532.A2729_02115"/>
<dbReference type="Gene3D" id="3.90.550.10">
    <property type="entry name" value="Spore Coat Polysaccharide Biosynthesis Protein SpsA, Chain A"/>
    <property type="match status" value="1"/>
</dbReference>
<dbReference type="CDD" id="cd00761">
    <property type="entry name" value="Glyco_tranf_GTA_type"/>
    <property type="match status" value="1"/>
</dbReference>
<dbReference type="Proteomes" id="UP000178930">
    <property type="component" value="Unassembled WGS sequence"/>
</dbReference>